<dbReference type="Pfam" id="PF15589">
    <property type="entry name" value="Imm21"/>
    <property type="match status" value="1"/>
</dbReference>
<protein>
    <submittedName>
        <fullName evidence="1">Uncharacterized protein</fullName>
    </submittedName>
</protein>
<sequence length="207" mass="22540">MPGRLSALGGRLTVPPPPAGSCRVRHFGLTACAGNRGSSWLECATKRENGKRGLLVRWLETDFGLYVLCPNAYVADWDGTEADAVAADSVGKISLPGHGDVVTLGGEPLPIAYIQHAMTFVRWVAADDDQGLERAVEAARESSDWQDLFEIALEGRYTLLDSAMRGSDVSDSDIFRIDVPKGKYRVQSLSIFPGDESEFRLDRLILA</sequence>
<name>A0ABP6SE57_9ACTN</name>
<dbReference type="EMBL" id="BAAAYL010000001">
    <property type="protein sequence ID" value="GAA3374603.1"/>
    <property type="molecule type" value="Genomic_DNA"/>
</dbReference>
<accession>A0ABP6SE57</accession>
<evidence type="ECO:0000313" key="1">
    <source>
        <dbReference type="EMBL" id="GAA3374603.1"/>
    </source>
</evidence>
<dbReference type="InterPro" id="IPR028961">
    <property type="entry name" value="Imm21"/>
</dbReference>
<comment type="caution">
    <text evidence="1">The sequence shown here is derived from an EMBL/GenBank/DDBJ whole genome shotgun (WGS) entry which is preliminary data.</text>
</comment>
<reference evidence="2" key="1">
    <citation type="journal article" date="2019" name="Int. J. Syst. Evol. Microbiol.">
        <title>The Global Catalogue of Microorganisms (GCM) 10K type strain sequencing project: providing services to taxonomists for standard genome sequencing and annotation.</title>
        <authorList>
            <consortium name="The Broad Institute Genomics Platform"/>
            <consortium name="The Broad Institute Genome Sequencing Center for Infectious Disease"/>
            <person name="Wu L."/>
            <person name="Ma J."/>
        </authorList>
    </citation>
    <scope>NUCLEOTIDE SEQUENCE [LARGE SCALE GENOMIC DNA]</scope>
    <source>
        <strain evidence="2">JCM 9651</strain>
    </source>
</reference>
<organism evidence="1 2">
    <name type="scientific">Streptomyces sannanensis</name>
    <dbReference type="NCBI Taxonomy" id="285536"/>
    <lineage>
        <taxon>Bacteria</taxon>
        <taxon>Bacillati</taxon>
        <taxon>Actinomycetota</taxon>
        <taxon>Actinomycetes</taxon>
        <taxon>Kitasatosporales</taxon>
        <taxon>Streptomycetaceae</taxon>
        <taxon>Streptomyces</taxon>
    </lineage>
</organism>
<gene>
    <name evidence="1" type="ORF">GCM10020367_39120</name>
</gene>
<evidence type="ECO:0000313" key="2">
    <source>
        <dbReference type="Proteomes" id="UP001499990"/>
    </source>
</evidence>
<keyword evidence="2" id="KW-1185">Reference proteome</keyword>
<proteinExistence type="predicted"/>
<dbReference type="Proteomes" id="UP001499990">
    <property type="component" value="Unassembled WGS sequence"/>
</dbReference>